<feature type="transmembrane region" description="Helical" evidence="1">
    <location>
        <begin position="12"/>
        <end position="40"/>
    </location>
</feature>
<accession>A0ABQ2BC85</accession>
<comment type="caution">
    <text evidence="2">The sequence shown here is derived from an EMBL/GenBank/DDBJ whole genome shotgun (WGS) entry which is preliminary data.</text>
</comment>
<keyword evidence="1" id="KW-0472">Membrane</keyword>
<proteinExistence type="predicted"/>
<feature type="transmembrane region" description="Helical" evidence="1">
    <location>
        <begin position="46"/>
        <end position="64"/>
    </location>
</feature>
<reference evidence="3" key="1">
    <citation type="journal article" date="2019" name="Int. J. Syst. Evol. Microbiol.">
        <title>The Global Catalogue of Microorganisms (GCM) 10K type strain sequencing project: providing services to taxonomists for standard genome sequencing and annotation.</title>
        <authorList>
            <consortium name="The Broad Institute Genomics Platform"/>
            <consortium name="The Broad Institute Genome Sequencing Center for Infectious Disease"/>
            <person name="Wu L."/>
            <person name="Ma J."/>
        </authorList>
    </citation>
    <scope>NUCLEOTIDE SEQUENCE [LARGE SCALE GENOMIC DNA]</scope>
    <source>
        <strain evidence="3">CCM 8653</strain>
    </source>
</reference>
<sequence length="73" mass="7306">MVAVTRMPAVAAVAFVITVALMSAVAFVATVALVTTVALVPGDLRVLVVLVLADVVGDVVAVLARHGASPLAR</sequence>
<keyword evidence="1" id="KW-0812">Transmembrane</keyword>
<protein>
    <submittedName>
        <fullName evidence="2">Uncharacterized protein</fullName>
    </submittedName>
</protein>
<dbReference type="Proteomes" id="UP000632535">
    <property type="component" value="Unassembled WGS sequence"/>
</dbReference>
<keyword evidence="3" id="KW-1185">Reference proteome</keyword>
<gene>
    <name evidence="2" type="ORF">GCM10007368_32350</name>
</gene>
<evidence type="ECO:0000313" key="2">
    <source>
        <dbReference type="EMBL" id="GGI10663.1"/>
    </source>
</evidence>
<keyword evidence="1" id="KW-1133">Transmembrane helix</keyword>
<evidence type="ECO:0000256" key="1">
    <source>
        <dbReference type="SAM" id="Phobius"/>
    </source>
</evidence>
<dbReference type="EMBL" id="BMDG01000012">
    <property type="protein sequence ID" value="GGI10663.1"/>
    <property type="molecule type" value="Genomic_DNA"/>
</dbReference>
<organism evidence="2 3">
    <name type="scientific">Isoptericola cucumis</name>
    <dbReference type="NCBI Taxonomy" id="1776856"/>
    <lineage>
        <taxon>Bacteria</taxon>
        <taxon>Bacillati</taxon>
        <taxon>Actinomycetota</taxon>
        <taxon>Actinomycetes</taxon>
        <taxon>Micrococcales</taxon>
        <taxon>Promicromonosporaceae</taxon>
        <taxon>Isoptericola</taxon>
    </lineage>
</organism>
<name>A0ABQ2BC85_9MICO</name>
<evidence type="ECO:0000313" key="3">
    <source>
        <dbReference type="Proteomes" id="UP000632535"/>
    </source>
</evidence>